<keyword evidence="2" id="KW-1185">Reference proteome</keyword>
<sequence length="32" mass="3680">MSQESAEAGREMDRWVVPDKLPSLRLTLCDVF</sequence>
<dbReference type="Proteomes" id="UP000254640">
    <property type="component" value="Unassembled WGS sequence"/>
</dbReference>
<accession>A0A379LR22</accession>
<dbReference type="EMBL" id="UGSO01000002">
    <property type="protein sequence ID" value="SUE06636.1"/>
    <property type="molecule type" value="Genomic_DNA"/>
</dbReference>
<evidence type="ECO:0000313" key="1">
    <source>
        <dbReference type="EMBL" id="SUE06636.1"/>
    </source>
</evidence>
<reference evidence="1 2" key="1">
    <citation type="submission" date="2018-06" db="EMBL/GenBank/DDBJ databases">
        <authorList>
            <consortium name="Pathogen Informatics"/>
            <person name="Doyle S."/>
        </authorList>
    </citation>
    <scope>NUCLEOTIDE SEQUENCE [LARGE SCALE GENOMIC DNA]</scope>
    <source>
        <strain evidence="1 2">NCTC9381</strain>
    </source>
</reference>
<proteinExistence type="predicted"/>
<name>A0A379LR22_ENTAG</name>
<evidence type="ECO:0000313" key="2">
    <source>
        <dbReference type="Proteomes" id="UP000254640"/>
    </source>
</evidence>
<dbReference type="AlphaFoldDB" id="A0A379LR22"/>
<protein>
    <submittedName>
        <fullName evidence="1">Uncharacterized protein</fullName>
    </submittedName>
</protein>
<organism evidence="1 2">
    <name type="scientific">Enterobacter agglomerans</name>
    <name type="common">Erwinia herbicola</name>
    <name type="synonym">Pantoea agglomerans</name>
    <dbReference type="NCBI Taxonomy" id="549"/>
    <lineage>
        <taxon>Bacteria</taxon>
        <taxon>Pseudomonadati</taxon>
        <taxon>Pseudomonadota</taxon>
        <taxon>Gammaproteobacteria</taxon>
        <taxon>Enterobacterales</taxon>
        <taxon>Erwiniaceae</taxon>
        <taxon>Pantoea</taxon>
        <taxon>Pantoea agglomerans group</taxon>
    </lineage>
</organism>
<gene>
    <name evidence="1" type="ORF">NCTC9381_05498</name>
</gene>